<evidence type="ECO:0000313" key="2">
    <source>
        <dbReference type="Proteomes" id="UP000198771"/>
    </source>
</evidence>
<sequence>MTAPQHNKSITLAVPAEADWAPLLQSAAENAARIFGLAREKGLRLAMSMEEVLLYLARVLPGEAVQISLGQAPGAVSATFTLAADSLDLSAMNIVAGADPGEEDDHALPLVLASRMSDGLHVSRVGGQLFLTLRQDHVYARTSPQQGGKDLPCAPVRVEAVTDYHRIAHGCARLLGRFQARELPPWIAFPGKIMDRAANGELQVSVALDDADRVRGLLFWEYMSEKSVTFSGPWLLDACDQGLAPLLEHMLLALARSKVSCLFSNPDGTPSGLDLSRHGFELLATITRTEQDGDQRIPVWFRHLREDEGLQVWAHPGCIPFLEETYQRVFLPRTILPALDAVGRPQSHAR</sequence>
<dbReference type="STRING" id="617002.SAMN05660653_03035"/>
<dbReference type="OrthoDB" id="5416105at2"/>
<name>A0A1G6EQH0_9BACT</name>
<dbReference type="Proteomes" id="UP000198771">
    <property type="component" value="Unassembled WGS sequence"/>
</dbReference>
<proteinExistence type="predicted"/>
<organism evidence="1 2">
    <name type="scientific">Desulfonatronum thiosulfatophilum</name>
    <dbReference type="NCBI Taxonomy" id="617002"/>
    <lineage>
        <taxon>Bacteria</taxon>
        <taxon>Pseudomonadati</taxon>
        <taxon>Thermodesulfobacteriota</taxon>
        <taxon>Desulfovibrionia</taxon>
        <taxon>Desulfovibrionales</taxon>
        <taxon>Desulfonatronaceae</taxon>
        <taxon>Desulfonatronum</taxon>
    </lineage>
</organism>
<protein>
    <submittedName>
        <fullName evidence="1">Uncharacterized protein</fullName>
    </submittedName>
</protein>
<dbReference type="EMBL" id="FMXO01000021">
    <property type="protein sequence ID" value="SDB59596.1"/>
    <property type="molecule type" value="Genomic_DNA"/>
</dbReference>
<feature type="non-terminal residue" evidence="1">
    <location>
        <position position="350"/>
    </location>
</feature>
<accession>A0A1G6EQH0</accession>
<dbReference type="AlphaFoldDB" id="A0A1G6EQH0"/>
<evidence type="ECO:0000313" key="1">
    <source>
        <dbReference type="EMBL" id="SDB59596.1"/>
    </source>
</evidence>
<keyword evidence="2" id="KW-1185">Reference proteome</keyword>
<gene>
    <name evidence="1" type="ORF">SAMN05660653_03035</name>
</gene>
<reference evidence="1 2" key="1">
    <citation type="submission" date="2016-10" db="EMBL/GenBank/DDBJ databases">
        <authorList>
            <person name="de Groot N.N."/>
        </authorList>
    </citation>
    <scope>NUCLEOTIDE SEQUENCE [LARGE SCALE GENOMIC DNA]</scope>
    <source>
        <strain evidence="1 2">ASO4-2</strain>
    </source>
</reference>
<dbReference type="RefSeq" id="WP_092123599.1">
    <property type="nucleotide sequence ID" value="NZ_FMXO01000021.1"/>
</dbReference>